<proteinExistence type="predicted"/>
<organism evidence="5 6">
    <name type="scientific">Thauera sinica</name>
    <dbReference type="NCBI Taxonomy" id="2665146"/>
    <lineage>
        <taxon>Bacteria</taxon>
        <taxon>Pseudomonadati</taxon>
        <taxon>Pseudomonadota</taxon>
        <taxon>Betaproteobacteria</taxon>
        <taxon>Rhodocyclales</taxon>
        <taxon>Zoogloeaceae</taxon>
        <taxon>Thauera</taxon>
    </lineage>
</organism>
<gene>
    <name evidence="5" type="ORF">ACFPTN_03570</name>
</gene>
<evidence type="ECO:0000313" key="6">
    <source>
        <dbReference type="Proteomes" id="UP001595974"/>
    </source>
</evidence>
<dbReference type="InterPro" id="IPR036704">
    <property type="entry name" value="RraA/RraA-like_sf"/>
</dbReference>
<reference evidence="6" key="1">
    <citation type="journal article" date="2019" name="Int. J. Syst. Evol. Microbiol.">
        <title>The Global Catalogue of Microorganisms (GCM) 10K type strain sequencing project: providing services to taxonomists for standard genome sequencing and annotation.</title>
        <authorList>
            <consortium name="The Broad Institute Genomics Platform"/>
            <consortium name="The Broad Institute Genome Sequencing Center for Infectious Disease"/>
            <person name="Wu L."/>
            <person name="Ma J."/>
        </authorList>
    </citation>
    <scope>NUCLEOTIDE SEQUENCE [LARGE SCALE GENOMIC DNA]</scope>
    <source>
        <strain evidence="6">SHR3</strain>
    </source>
</reference>
<evidence type="ECO:0000256" key="2">
    <source>
        <dbReference type="ARBA" id="ARBA00016549"/>
    </source>
</evidence>
<dbReference type="Proteomes" id="UP001595974">
    <property type="component" value="Unassembled WGS sequence"/>
</dbReference>
<comment type="caution">
    <text evidence="5">The sequence shown here is derived from an EMBL/GenBank/DDBJ whole genome shotgun (WGS) entry which is preliminary data.</text>
</comment>
<name>A0ABW1AMQ2_9RHOO</name>
<dbReference type="PANTHER" id="PTHR33254">
    <property type="entry name" value="4-HYDROXY-4-METHYL-2-OXOGLUTARATE ALDOLASE 3-RELATED"/>
    <property type="match status" value="1"/>
</dbReference>
<dbReference type="Gene3D" id="3.50.30.40">
    <property type="entry name" value="Ribonuclease E inhibitor RraA/RraA-like"/>
    <property type="match status" value="1"/>
</dbReference>
<comment type="cofactor">
    <cofactor evidence="1">
        <name>a divalent metal cation</name>
        <dbReference type="ChEBI" id="CHEBI:60240"/>
    </cofactor>
</comment>
<evidence type="ECO:0000256" key="3">
    <source>
        <dbReference type="ARBA" id="ARBA00029596"/>
    </source>
</evidence>
<dbReference type="Pfam" id="PF03737">
    <property type="entry name" value="RraA-like"/>
    <property type="match status" value="1"/>
</dbReference>
<accession>A0ABW1AMQ2</accession>
<keyword evidence="6" id="KW-1185">Reference proteome</keyword>
<dbReference type="RefSeq" id="WP_198363119.1">
    <property type="nucleotide sequence ID" value="NZ_JBHSOG010000010.1"/>
</dbReference>
<protein>
    <recommendedName>
        <fullName evidence="2">Putative 4-hydroxy-4-methyl-2-oxoglutarate aldolase</fullName>
    </recommendedName>
    <alternativeName>
        <fullName evidence="3">Regulator of ribonuclease activity homolog</fullName>
    </alternativeName>
    <alternativeName>
        <fullName evidence="4">RraA-like protein</fullName>
    </alternativeName>
</protein>
<dbReference type="EMBL" id="JBHSOG010000010">
    <property type="protein sequence ID" value="MFC5768444.1"/>
    <property type="molecule type" value="Genomic_DNA"/>
</dbReference>
<dbReference type="SUPFAM" id="SSF89562">
    <property type="entry name" value="RraA-like"/>
    <property type="match status" value="1"/>
</dbReference>
<evidence type="ECO:0000313" key="5">
    <source>
        <dbReference type="EMBL" id="MFC5768444.1"/>
    </source>
</evidence>
<dbReference type="InterPro" id="IPR005493">
    <property type="entry name" value="RraA/RraA-like"/>
</dbReference>
<evidence type="ECO:0000256" key="4">
    <source>
        <dbReference type="ARBA" id="ARBA00030169"/>
    </source>
</evidence>
<sequence>MNLTLRPMPEQIPAALIARLAQCETGTIGHSEHQGFLRNDLRPVKPGVRVAGTAITLRAPNILGSPMGWLVSNARPGDFIVVDRCGESRHANWGYVTSYAARLAGIAGIVVDGPTTDLQEQREHGIPCWCSGASPVTVKGGLPIEGAVNVPVSVGGVAISPGDAVLADDSGIFVCPPQRLAEIVDEALRRQAAEKITLERLSRGETLLDIFGLPPAIGAALDEGAAER</sequence>
<dbReference type="CDD" id="cd16841">
    <property type="entry name" value="RraA_family"/>
    <property type="match status" value="1"/>
</dbReference>
<dbReference type="PANTHER" id="PTHR33254:SF4">
    <property type="entry name" value="4-HYDROXY-4-METHYL-2-OXOGLUTARATE ALDOLASE 3-RELATED"/>
    <property type="match status" value="1"/>
</dbReference>
<evidence type="ECO:0000256" key="1">
    <source>
        <dbReference type="ARBA" id="ARBA00001968"/>
    </source>
</evidence>